<name>A0A9Q8SZH1_9PEZI</name>
<protein>
    <submittedName>
        <fullName evidence="2">Uncharacterized protein</fullName>
    </submittedName>
</protein>
<dbReference type="RefSeq" id="XP_049147086.1">
    <property type="nucleotide sequence ID" value="XM_049289941.1"/>
</dbReference>
<evidence type="ECO:0000313" key="2">
    <source>
        <dbReference type="EMBL" id="UQC85472.1"/>
    </source>
</evidence>
<feature type="compositionally biased region" description="Polar residues" evidence="1">
    <location>
        <begin position="1"/>
        <end position="16"/>
    </location>
</feature>
<dbReference type="GeneID" id="73344951"/>
<dbReference type="Proteomes" id="UP000830671">
    <property type="component" value="Chromosome 5"/>
</dbReference>
<evidence type="ECO:0000256" key="1">
    <source>
        <dbReference type="SAM" id="MobiDB-lite"/>
    </source>
</evidence>
<dbReference type="AlphaFoldDB" id="A0A9Q8SZH1"/>
<accession>A0A9Q8SZH1</accession>
<gene>
    <name evidence="2" type="ORF">CLUP02_10970</name>
</gene>
<proteinExistence type="predicted"/>
<sequence length="207" mass="22906">MASASQRRSFYAFSSSRTRDAKEGKKANLETNFDLDSRLETSEEFKSEVGCREHAAHHMGREAFYYRPRFLDLTDSWMLWGSSDVEDLAPWTSQKRQIFVANPTNGTAIRAPLPRGANCQFSSEALATPMATKPLSAISAMASSWQLCKAAHKRDHRLIDASSSVKFSWCSTRSPLPAINRLVTIFDVVAAADACAAGWCNLFSSLA</sequence>
<evidence type="ECO:0000313" key="3">
    <source>
        <dbReference type="Proteomes" id="UP000830671"/>
    </source>
</evidence>
<organism evidence="2 3">
    <name type="scientific">Colletotrichum lupini</name>
    <dbReference type="NCBI Taxonomy" id="145971"/>
    <lineage>
        <taxon>Eukaryota</taxon>
        <taxon>Fungi</taxon>
        <taxon>Dikarya</taxon>
        <taxon>Ascomycota</taxon>
        <taxon>Pezizomycotina</taxon>
        <taxon>Sordariomycetes</taxon>
        <taxon>Hypocreomycetidae</taxon>
        <taxon>Glomerellales</taxon>
        <taxon>Glomerellaceae</taxon>
        <taxon>Colletotrichum</taxon>
        <taxon>Colletotrichum acutatum species complex</taxon>
    </lineage>
</organism>
<dbReference type="KEGG" id="clup:CLUP02_10970"/>
<dbReference type="EMBL" id="CP019477">
    <property type="protein sequence ID" value="UQC85472.1"/>
    <property type="molecule type" value="Genomic_DNA"/>
</dbReference>
<reference evidence="2" key="1">
    <citation type="journal article" date="2021" name="Mol. Plant Microbe Interact.">
        <title>Complete Genome Sequence of the Plant-Pathogenic Fungus Colletotrichum lupini.</title>
        <authorList>
            <person name="Baroncelli R."/>
            <person name="Pensec F."/>
            <person name="Da Lio D."/>
            <person name="Boufleur T."/>
            <person name="Vicente I."/>
            <person name="Sarrocco S."/>
            <person name="Picot A."/>
            <person name="Baraldi E."/>
            <person name="Sukno S."/>
            <person name="Thon M."/>
            <person name="Le Floch G."/>
        </authorList>
    </citation>
    <scope>NUCLEOTIDE SEQUENCE</scope>
    <source>
        <strain evidence="2">IMI 504893</strain>
    </source>
</reference>
<feature type="region of interest" description="Disordered" evidence="1">
    <location>
        <begin position="1"/>
        <end position="25"/>
    </location>
</feature>
<keyword evidence="3" id="KW-1185">Reference proteome</keyword>